<accession>A0A9R1SWG7</accession>
<sequence>MRHAYKIVLFPDDVENKLSVDVVPSTWIFESEKHESKMCHFPVGPFTAKSIAHLHKMVKNRDSADKSWPVHRVLINGRAHTYAEACKAADKLHYDHFAFSTDRESSVERIFTQENRLSISKKPTKQSVQEELNDASFDMASVNADQNKENESNSRAKTSSENSGSSPGKERVTTTDSSSGESPRQPKRKSVNRKKRNFNPESRSFKTKPTEKERPAQFQPSENSKKRSYSSSSDCSPTSTSSTTSVTTRNTKRRRLSPSTDIAPQNSSRSNSTSPLPPPNRTSIDTRRRSRSTEKTSANCKNDPLSLSRTIKRRSFSADMSRKDTEKMNDASPALQRSQSIGDQSIEEQEEREEDYSLANVVKMLRRVHASLSSKIDRTYGKTVELTGRINEMKVHSHQQVPDAEEFDVIEPIQLPIDTKENFNLFDTKILEDAGYRQRIKNRVKYMIPKDRTYDTHHLSTILRIYLKKELVLATFTSVRAKNEKIPLKDTNFYKCLLSVHMRLLGETMSEQKFKVHLKASLNSAKDWDGGRAFRRG</sequence>
<dbReference type="RefSeq" id="XP_011298409.1">
    <property type="nucleotide sequence ID" value="XM_011300107.1"/>
</dbReference>
<feature type="compositionally biased region" description="Polar residues" evidence="1">
    <location>
        <begin position="295"/>
        <end position="309"/>
    </location>
</feature>
<protein>
    <recommendedName>
        <fullName evidence="5">DUF4806 domain-containing protein</fullName>
    </recommendedName>
</protein>
<feature type="compositionally biased region" description="Polar residues" evidence="1">
    <location>
        <begin position="257"/>
        <end position="274"/>
    </location>
</feature>
<feature type="compositionally biased region" description="Basic residues" evidence="1">
    <location>
        <begin position="185"/>
        <end position="197"/>
    </location>
</feature>
<dbReference type="Proteomes" id="UP000694866">
    <property type="component" value="Unplaced"/>
</dbReference>
<feature type="region of interest" description="Disordered" evidence="1">
    <location>
        <begin position="145"/>
        <end position="354"/>
    </location>
</feature>
<evidence type="ECO:0000313" key="3">
    <source>
        <dbReference type="RefSeq" id="XP_011298408.1"/>
    </source>
</evidence>
<name>A0A9R1SWG7_9HYME</name>
<dbReference type="GeneID" id="105263717"/>
<keyword evidence="2" id="KW-1185">Reference proteome</keyword>
<feature type="compositionally biased region" description="Low complexity" evidence="1">
    <location>
        <begin position="229"/>
        <end position="249"/>
    </location>
</feature>
<dbReference type="AlphaFoldDB" id="A0A9R1SWG7"/>
<organism evidence="2 3">
    <name type="scientific">Fopius arisanus</name>
    <dbReference type="NCBI Taxonomy" id="64838"/>
    <lineage>
        <taxon>Eukaryota</taxon>
        <taxon>Metazoa</taxon>
        <taxon>Ecdysozoa</taxon>
        <taxon>Arthropoda</taxon>
        <taxon>Hexapoda</taxon>
        <taxon>Insecta</taxon>
        <taxon>Pterygota</taxon>
        <taxon>Neoptera</taxon>
        <taxon>Endopterygota</taxon>
        <taxon>Hymenoptera</taxon>
        <taxon>Apocrita</taxon>
        <taxon>Ichneumonoidea</taxon>
        <taxon>Braconidae</taxon>
        <taxon>Opiinae</taxon>
        <taxon>Fopius</taxon>
    </lineage>
</organism>
<evidence type="ECO:0000256" key="1">
    <source>
        <dbReference type="SAM" id="MobiDB-lite"/>
    </source>
</evidence>
<gene>
    <name evidence="3 4" type="primary">LOC105263717</name>
</gene>
<evidence type="ECO:0000313" key="4">
    <source>
        <dbReference type="RefSeq" id="XP_011298409.1"/>
    </source>
</evidence>
<dbReference type="RefSeq" id="XP_011298408.1">
    <property type="nucleotide sequence ID" value="XM_011300106.1"/>
</dbReference>
<feature type="compositionally biased region" description="Basic and acidic residues" evidence="1">
    <location>
        <begin position="320"/>
        <end position="329"/>
    </location>
</feature>
<feature type="compositionally biased region" description="Basic and acidic residues" evidence="1">
    <location>
        <begin position="284"/>
        <end position="294"/>
    </location>
</feature>
<evidence type="ECO:0000313" key="2">
    <source>
        <dbReference type="Proteomes" id="UP000694866"/>
    </source>
</evidence>
<proteinExistence type="predicted"/>
<evidence type="ECO:0008006" key="5">
    <source>
        <dbReference type="Google" id="ProtNLM"/>
    </source>
</evidence>
<feature type="compositionally biased region" description="Acidic residues" evidence="1">
    <location>
        <begin position="345"/>
        <end position="354"/>
    </location>
</feature>
<dbReference type="OrthoDB" id="7697863at2759"/>
<dbReference type="KEGG" id="fas:105263717"/>
<reference evidence="3 4" key="1">
    <citation type="submission" date="2025-04" db="UniProtKB">
        <authorList>
            <consortium name="RefSeq"/>
        </authorList>
    </citation>
    <scope>IDENTIFICATION</scope>
    <source>
        <strain evidence="3 4">USDA-PBARC FA_bdor</strain>
        <tissue evidence="3 4">Whole organism</tissue>
    </source>
</reference>
<feature type="compositionally biased region" description="Polar residues" evidence="1">
    <location>
        <begin position="155"/>
        <end position="166"/>
    </location>
</feature>
<accession>A0A9R1TVV9</accession>